<feature type="region of interest" description="Disordered" evidence="1">
    <location>
        <begin position="20"/>
        <end position="80"/>
    </location>
</feature>
<gene>
    <name evidence="2" type="ORF">ALEPTO_LOCUS5209</name>
</gene>
<keyword evidence="3" id="KW-1185">Reference proteome</keyword>
<proteinExistence type="predicted"/>
<feature type="compositionally biased region" description="Low complexity" evidence="1">
    <location>
        <begin position="21"/>
        <end position="35"/>
    </location>
</feature>
<evidence type="ECO:0000313" key="2">
    <source>
        <dbReference type="EMBL" id="CAG8536782.1"/>
    </source>
</evidence>
<comment type="caution">
    <text evidence="2">The sequence shown here is derived from an EMBL/GenBank/DDBJ whole genome shotgun (WGS) entry which is preliminary data.</text>
</comment>
<dbReference type="Proteomes" id="UP000789508">
    <property type="component" value="Unassembled WGS sequence"/>
</dbReference>
<dbReference type="AlphaFoldDB" id="A0A9N9AQT1"/>
<accession>A0A9N9AQT1</accession>
<evidence type="ECO:0000313" key="3">
    <source>
        <dbReference type="Proteomes" id="UP000789508"/>
    </source>
</evidence>
<reference evidence="2" key="1">
    <citation type="submission" date="2021-06" db="EMBL/GenBank/DDBJ databases">
        <authorList>
            <person name="Kallberg Y."/>
            <person name="Tangrot J."/>
            <person name="Rosling A."/>
        </authorList>
    </citation>
    <scope>NUCLEOTIDE SEQUENCE</scope>
    <source>
        <strain evidence="2">FL130A</strain>
    </source>
</reference>
<name>A0A9N9AQT1_9GLOM</name>
<dbReference type="EMBL" id="CAJVPS010001407">
    <property type="protein sequence ID" value="CAG8536782.1"/>
    <property type="molecule type" value="Genomic_DNA"/>
</dbReference>
<protein>
    <submittedName>
        <fullName evidence="2">11412_t:CDS:1</fullName>
    </submittedName>
</protein>
<evidence type="ECO:0000256" key="1">
    <source>
        <dbReference type="SAM" id="MobiDB-lite"/>
    </source>
</evidence>
<dbReference type="OrthoDB" id="2443480at2759"/>
<sequence>MLSFFSQFSFLAEREYDKYTRSTTSNATTPSSSSSDPAINLTGKASSPHLYRLPTFSYSPRRIKRQQTRQNERSGRTTIASCSFSSSLTNFSISSSSNSSEADEPLSSSIYYDEEKLISKYVSFPSLEESHPDIKRKSIYELEMESYDEMLVGGIRI</sequence>
<organism evidence="2 3">
    <name type="scientific">Ambispora leptoticha</name>
    <dbReference type="NCBI Taxonomy" id="144679"/>
    <lineage>
        <taxon>Eukaryota</taxon>
        <taxon>Fungi</taxon>
        <taxon>Fungi incertae sedis</taxon>
        <taxon>Mucoromycota</taxon>
        <taxon>Glomeromycotina</taxon>
        <taxon>Glomeromycetes</taxon>
        <taxon>Archaeosporales</taxon>
        <taxon>Ambisporaceae</taxon>
        <taxon>Ambispora</taxon>
    </lineage>
</organism>